<evidence type="ECO:0000259" key="1">
    <source>
        <dbReference type="PROSITE" id="PS50994"/>
    </source>
</evidence>
<accession>A0A8K0K428</accession>
<dbReference type="EMBL" id="KZ308349">
    <property type="protein sequence ID" value="KAG8227942.1"/>
    <property type="molecule type" value="Genomic_DNA"/>
</dbReference>
<keyword evidence="3" id="KW-1185">Reference proteome</keyword>
<dbReference type="InterPro" id="IPR050951">
    <property type="entry name" value="Retrovirus_Pol_polyprotein"/>
</dbReference>
<dbReference type="OrthoDB" id="5978043at2759"/>
<reference evidence="2" key="1">
    <citation type="submission" date="2013-04" db="EMBL/GenBank/DDBJ databases">
        <authorList>
            <person name="Qu J."/>
            <person name="Murali S.C."/>
            <person name="Bandaranaike D."/>
            <person name="Bellair M."/>
            <person name="Blankenburg K."/>
            <person name="Chao H."/>
            <person name="Dinh H."/>
            <person name="Doddapaneni H."/>
            <person name="Downs B."/>
            <person name="Dugan-Rocha S."/>
            <person name="Elkadiri S."/>
            <person name="Gnanaolivu R.D."/>
            <person name="Hernandez B."/>
            <person name="Javaid M."/>
            <person name="Jayaseelan J.C."/>
            <person name="Lee S."/>
            <person name="Li M."/>
            <person name="Ming W."/>
            <person name="Munidasa M."/>
            <person name="Muniz J."/>
            <person name="Nguyen L."/>
            <person name="Ongeri F."/>
            <person name="Osuji N."/>
            <person name="Pu L.-L."/>
            <person name="Puazo M."/>
            <person name="Qu C."/>
            <person name="Quiroz J."/>
            <person name="Raj R."/>
            <person name="Weissenberger G."/>
            <person name="Xin Y."/>
            <person name="Zou X."/>
            <person name="Han Y."/>
            <person name="Richards S."/>
            <person name="Worley K."/>
            <person name="Muzny D."/>
            <person name="Gibbs R."/>
        </authorList>
    </citation>
    <scope>NUCLEOTIDE SEQUENCE</scope>
    <source>
        <strain evidence="2">Sampled in the wild</strain>
    </source>
</reference>
<proteinExistence type="predicted"/>
<dbReference type="SUPFAM" id="SSF53098">
    <property type="entry name" value="Ribonuclease H-like"/>
    <property type="match status" value="1"/>
</dbReference>
<protein>
    <recommendedName>
        <fullName evidence="1">Integrase catalytic domain-containing protein</fullName>
    </recommendedName>
</protein>
<dbReference type="Gene3D" id="3.30.420.10">
    <property type="entry name" value="Ribonuclease H-like superfamily/Ribonuclease H"/>
    <property type="match status" value="1"/>
</dbReference>
<dbReference type="PANTHER" id="PTHR37984:SF5">
    <property type="entry name" value="PROTEIN NYNRIN-LIKE"/>
    <property type="match status" value="1"/>
</dbReference>
<dbReference type="GO" id="GO:0015074">
    <property type="term" value="P:DNA integration"/>
    <property type="evidence" value="ECO:0007669"/>
    <property type="project" value="InterPro"/>
</dbReference>
<organism evidence="2 3">
    <name type="scientific">Ladona fulva</name>
    <name type="common">Scarce chaser dragonfly</name>
    <name type="synonym">Libellula fulva</name>
    <dbReference type="NCBI Taxonomy" id="123851"/>
    <lineage>
        <taxon>Eukaryota</taxon>
        <taxon>Metazoa</taxon>
        <taxon>Ecdysozoa</taxon>
        <taxon>Arthropoda</taxon>
        <taxon>Hexapoda</taxon>
        <taxon>Insecta</taxon>
        <taxon>Pterygota</taxon>
        <taxon>Palaeoptera</taxon>
        <taxon>Odonata</taxon>
        <taxon>Epiprocta</taxon>
        <taxon>Anisoptera</taxon>
        <taxon>Libelluloidea</taxon>
        <taxon>Libellulidae</taxon>
        <taxon>Ladona</taxon>
    </lineage>
</organism>
<dbReference type="PANTHER" id="PTHR37984">
    <property type="entry name" value="PROTEIN CBG26694"/>
    <property type="match status" value="1"/>
</dbReference>
<dbReference type="AlphaFoldDB" id="A0A8K0K428"/>
<dbReference type="InterPro" id="IPR001584">
    <property type="entry name" value="Integrase_cat-core"/>
</dbReference>
<dbReference type="GO" id="GO:0003676">
    <property type="term" value="F:nucleic acid binding"/>
    <property type="evidence" value="ECO:0007669"/>
    <property type="project" value="InterPro"/>
</dbReference>
<feature type="domain" description="Integrase catalytic" evidence="1">
    <location>
        <begin position="57"/>
        <end position="112"/>
    </location>
</feature>
<evidence type="ECO:0000313" key="3">
    <source>
        <dbReference type="Proteomes" id="UP000792457"/>
    </source>
</evidence>
<gene>
    <name evidence="2" type="ORF">J437_LFUL008754</name>
</gene>
<evidence type="ECO:0000313" key="2">
    <source>
        <dbReference type="EMBL" id="KAG8227942.1"/>
    </source>
</evidence>
<dbReference type="InterPro" id="IPR012337">
    <property type="entry name" value="RNaseH-like_sf"/>
</dbReference>
<dbReference type="InterPro" id="IPR036397">
    <property type="entry name" value="RNaseH_sf"/>
</dbReference>
<dbReference type="PROSITE" id="PS50994">
    <property type="entry name" value="INTEGRASE"/>
    <property type="match status" value="1"/>
</dbReference>
<reference evidence="2" key="2">
    <citation type="submission" date="2017-10" db="EMBL/GenBank/DDBJ databases">
        <title>Ladona fulva Genome sequencing and assembly.</title>
        <authorList>
            <person name="Murali S."/>
            <person name="Richards S."/>
            <person name="Bandaranaike D."/>
            <person name="Bellair M."/>
            <person name="Blankenburg K."/>
            <person name="Chao H."/>
            <person name="Dinh H."/>
            <person name="Doddapaneni H."/>
            <person name="Dugan-Rocha S."/>
            <person name="Elkadiri S."/>
            <person name="Gnanaolivu R."/>
            <person name="Hernandez B."/>
            <person name="Skinner E."/>
            <person name="Javaid M."/>
            <person name="Lee S."/>
            <person name="Li M."/>
            <person name="Ming W."/>
            <person name="Munidasa M."/>
            <person name="Muniz J."/>
            <person name="Nguyen L."/>
            <person name="Hughes D."/>
            <person name="Osuji N."/>
            <person name="Pu L.-L."/>
            <person name="Puazo M."/>
            <person name="Qu C."/>
            <person name="Quiroz J."/>
            <person name="Raj R."/>
            <person name="Weissenberger G."/>
            <person name="Xin Y."/>
            <person name="Zou X."/>
            <person name="Han Y."/>
            <person name="Worley K."/>
            <person name="Muzny D."/>
            <person name="Gibbs R."/>
        </authorList>
    </citation>
    <scope>NUCLEOTIDE SEQUENCE</scope>
    <source>
        <strain evidence="2">Sampled in the wild</strain>
    </source>
</reference>
<name>A0A8K0K428_LADFU</name>
<dbReference type="Proteomes" id="UP000792457">
    <property type="component" value="Unassembled WGS sequence"/>
</dbReference>
<sequence length="112" mass="12906">MMLTVLHEGHPGIAEIGLSSIHRGQIGTKRLNTGLKEITHDKRIVAKNLKLIREHRLLYARYDVPRQLVSSKGTSFTSIEFRRFCEINGVKYIRTMQHHPKNSGLAERFVRT</sequence>
<comment type="caution">
    <text evidence="2">The sequence shown here is derived from an EMBL/GenBank/DDBJ whole genome shotgun (WGS) entry which is preliminary data.</text>
</comment>